<comment type="caution">
    <text evidence="1">The sequence shown here is derived from an EMBL/GenBank/DDBJ whole genome shotgun (WGS) entry which is preliminary data.</text>
</comment>
<dbReference type="EMBL" id="JAPQKH010000006">
    <property type="protein sequence ID" value="KAJ5092855.1"/>
    <property type="molecule type" value="Genomic_DNA"/>
</dbReference>
<dbReference type="Proteomes" id="UP001149165">
    <property type="component" value="Unassembled WGS sequence"/>
</dbReference>
<reference evidence="1" key="2">
    <citation type="journal article" date="2023" name="IMA Fungus">
        <title>Comparative genomic study of the Penicillium genus elucidates a diverse pangenome and 15 lateral gene transfer events.</title>
        <authorList>
            <person name="Petersen C."/>
            <person name="Sorensen T."/>
            <person name="Nielsen M.R."/>
            <person name="Sondergaard T.E."/>
            <person name="Sorensen J.L."/>
            <person name="Fitzpatrick D.A."/>
            <person name="Frisvad J.C."/>
            <person name="Nielsen K.L."/>
        </authorList>
    </citation>
    <scope>NUCLEOTIDE SEQUENCE</scope>
    <source>
        <strain evidence="1">IBT 30069</strain>
    </source>
</reference>
<dbReference type="AlphaFoldDB" id="A0A9W9F3B7"/>
<organism evidence="1 2">
    <name type="scientific">Penicillium angulare</name>
    <dbReference type="NCBI Taxonomy" id="116970"/>
    <lineage>
        <taxon>Eukaryota</taxon>
        <taxon>Fungi</taxon>
        <taxon>Dikarya</taxon>
        <taxon>Ascomycota</taxon>
        <taxon>Pezizomycotina</taxon>
        <taxon>Eurotiomycetes</taxon>
        <taxon>Eurotiomycetidae</taxon>
        <taxon>Eurotiales</taxon>
        <taxon>Aspergillaceae</taxon>
        <taxon>Penicillium</taxon>
    </lineage>
</organism>
<name>A0A9W9F3B7_9EURO</name>
<reference evidence="1" key="1">
    <citation type="submission" date="2022-11" db="EMBL/GenBank/DDBJ databases">
        <authorList>
            <person name="Petersen C."/>
        </authorList>
    </citation>
    <scope>NUCLEOTIDE SEQUENCE</scope>
    <source>
        <strain evidence="1">IBT 30069</strain>
    </source>
</reference>
<proteinExistence type="predicted"/>
<protein>
    <submittedName>
        <fullName evidence="1">Uncharacterized protein</fullName>
    </submittedName>
</protein>
<sequence>MSTPVVIVGQNPNLATHAIKYLAPEYEVVAFVESPEEAATAIPAFLAGEDAAVESPLGSKNLSNGIKAVIVGGTYDDAKFKAAKAAVPNSTVPWLQYDASKPEPTHDAAGGAELIARIKAALAGVDFGTDSVTLY</sequence>
<evidence type="ECO:0000313" key="2">
    <source>
        <dbReference type="Proteomes" id="UP001149165"/>
    </source>
</evidence>
<evidence type="ECO:0000313" key="1">
    <source>
        <dbReference type="EMBL" id="KAJ5092855.1"/>
    </source>
</evidence>
<accession>A0A9W9F3B7</accession>
<dbReference type="OrthoDB" id="3649348at2759"/>
<gene>
    <name evidence="1" type="ORF">N7456_008716</name>
</gene>
<keyword evidence="2" id="KW-1185">Reference proteome</keyword>